<gene>
    <name evidence="1" type="ORF">MetMK1DRAFT_00008100</name>
</gene>
<proteinExistence type="predicted"/>
<dbReference type="Proteomes" id="UP000003980">
    <property type="component" value="Unassembled WGS sequence"/>
</dbReference>
<sequence>MVLVGERASVKNAAETFGLIHANLLKALGELDDAWRGWRSCRGW</sequence>
<accession>H2C237</accession>
<dbReference type="EMBL" id="JH597761">
    <property type="protein sequence ID" value="EHP70308.1"/>
    <property type="molecule type" value="Genomic_DNA"/>
</dbReference>
<dbReference type="STRING" id="671065.MetMK1DRAFT_00008100"/>
<name>H2C237_9CREN</name>
<dbReference type="AlphaFoldDB" id="H2C237"/>
<organism evidence="1 2">
    <name type="scientific">Metallosphaera yellowstonensis MK1</name>
    <dbReference type="NCBI Taxonomy" id="671065"/>
    <lineage>
        <taxon>Archaea</taxon>
        <taxon>Thermoproteota</taxon>
        <taxon>Thermoprotei</taxon>
        <taxon>Sulfolobales</taxon>
        <taxon>Sulfolobaceae</taxon>
        <taxon>Metallosphaera</taxon>
    </lineage>
</organism>
<evidence type="ECO:0000313" key="1">
    <source>
        <dbReference type="EMBL" id="EHP70308.1"/>
    </source>
</evidence>
<keyword evidence="2" id="KW-1185">Reference proteome</keyword>
<protein>
    <submittedName>
        <fullName evidence="1">Uncharacterized protein</fullName>
    </submittedName>
</protein>
<reference evidence="1 2" key="1">
    <citation type="submission" date="2012-01" db="EMBL/GenBank/DDBJ databases">
        <title>Improved High-Quality Draft sequence of Metallosphaera yellowstonensis MK1.</title>
        <authorList>
            <consortium name="US DOE Joint Genome Institute"/>
            <person name="Lucas S."/>
            <person name="Han J."/>
            <person name="Cheng J.-F."/>
            <person name="Goodwin L."/>
            <person name="Pitluck S."/>
            <person name="Peters L."/>
            <person name="Teshima H."/>
            <person name="Detter J.C."/>
            <person name="Han C."/>
            <person name="Tapia R."/>
            <person name="Land M."/>
            <person name="Hauser L."/>
            <person name="Kyrpides N."/>
            <person name="Kozubal M."/>
            <person name="Macur R.E."/>
            <person name="Jay Z."/>
            <person name="Inskeep W."/>
            <person name="Woyke T."/>
        </authorList>
    </citation>
    <scope>NUCLEOTIDE SEQUENCE [LARGE SCALE GENOMIC DNA]</scope>
    <source>
        <strain evidence="1 2">MK1</strain>
    </source>
</reference>
<dbReference type="HOGENOM" id="CLU_209483_0_0_2"/>
<evidence type="ECO:0000313" key="2">
    <source>
        <dbReference type="Proteomes" id="UP000003980"/>
    </source>
</evidence>